<keyword evidence="1" id="KW-0732">Signal</keyword>
<feature type="chain" id="PRO_5024334826" evidence="1">
    <location>
        <begin position="20"/>
        <end position="91"/>
    </location>
</feature>
<accession>A0A5M6DC08</accession>
<sequence>MKKAFFTLALLVQVGFAMAHNNTTLETQVRHENVKMFQQAATSTNVLETLNANDRVQFIRKHNAQWGIITVNGKTGYVLLSELSDLKKVKL</sequence>
<dbReference type="EMBL" id="VWSF01000009">
    <property type="protein sequence ID" value="KAA5545077.1"/>
    <property type="molecule type" value="Genomic_DNA"/>
</dbReference>
<proteinExistence type="predicted"/>
<organism evidence="3 4">
    <name type="scientific">Adhaeribacter rhizoryzae</name>
    <dbReference type="NCBI Taxonomy" id="2607907"/>
    <lineage>
        <taxon>Bacteria</taxon>
        <taxon>Pseudomonadati</taxon>
        <taxon>Bacteroidota</taxon>
        <taxon>Cytophagia</taxon>
        <taxon>Cytophagales</taxon>
        <taxon>Hymenobacteraceae</taxon>
        <taxon>Adhaeribacter</taxon>
    </lineage>
</organism>
<feature type="domain" description="SH3b" evidence="2">
    <location>
        <begin position="33"/>
        <end position="81"/>
    </location>
</feature>
<dbReference type="InterPro" id="IPR003646">
    <property type="entry name" value="SH3-like_bac-type"/>
</dbReference>
<keyword evidence="4" id="KW-1185">Reference proteome</keyword>
<feature type="signal peptide" evidence="1">
    <location>
        <begin position="1"/>
        <end position="19"/>
    </location>
</feature>
<evidence type="ECO:0000313" key="4">
    <source>
        <dbReference type="Proteomes" id="UP000323426"/>
    </source>
</evidence>
<dbReference type="Proteomes" id="UP000323426">
    <property type="component" value="Unassembled WGS sequence"/>
</dbReference>
<dbReference type="AlphaFoldDB" id="A0A5M6DC08"/>
<evidence type="ECO:0000256" key="1">
    <source>
        <dbReference type="SAM" id="SignalP"/>
    </source>
</evidence>
<evidence type="ECO:0000259" key="2">
    <source>
        <dbReference type="Pfam" id="PF08239"/>
    </source>
</evidence>
<dbReference type="Gene3D" id="2.30.30.40">
    <property type="entry name" value="SH3 Domains"/>
    <property type="match status" value="1"/>
</dbReference>
<protein>
    <submittedName>
        <fullName evidence="3">SH3 domain-containing protein</fullName>
    </submittedName>
</protein>
<gene>
    <name evidence="3" type="ORF">F0145_13575</name>
</gene>
<dbReference type="RefSeq" id="WP_150088960.1">
    <property type="nucleotide sequence ID" value="NZ_VWSF01000009.1"/>
</dbReference>
<comment type="caution">
    <text evidence="3">The sequence shown here is derived from an EMBL/GenBank/DDBJ whole genome shotgun (WGS) entry which is preliminary data.</text>
</comment>
<reference evidence="3 4" key="1">
    <citation type="submission" date="2019-09" db="EMBL/GenBank/DDBJ databases">
        <title>Genome sequence and assembly of Adhaeribacter sp.</title>
        <authorList>
            <person name="Chhetri G."/>
        </authorList>
    </citation>
    <scope>NUCLEOTIDE SEQUENCE [LARGE SCALE GENOMIC DNA]</scope>
    <source>
        <strain evidence="3 4">DK36</strain>
    </source>
</reference>
<name>A0A5M6DC08_9BACT</name>
<evidence type="ECO:0000313" key="3">
    <source>
        <dbReference type="EMBL" id="KAA5545077.1"/>
    </source>
</evidence>
<dbReference type="Pfam" id="PF08239">
    <property type="entry name" value="SH3_3"/>
    <property type="match status" value="1"/>
</dbReference>